<feature type="transmembrane region" description="Helical" evidence="8">
    <location>
        <begin position="292"/>
        <end position="315"/>
    </location>
</feature>
<keyword evidence="3" id="KW-0813">Transport</keyword>
<evidence type="ECO:0000313" key="10">
    <source>
        <dbReference type="Proteomes" id="UP000190064"/>
    </source>
</evidence>
<organism evidence="9 10">
    <name type="scientific">Oceanospirillum linum</name>
    <dbReference type="NCBI Taxonomy" id="966"/>
    <lineage>
        <taxon>Bacteria</taxon>
        <taxon>Pseudomonadati</taxon>
        <taxon>Pseudomonadota</taxon>
        <taxon>Gammaproteobacteria</taxon>
        <taxon>Oceanospirillales</taxon>
        <taxon>Oceanospirillaceae</taxon>
        <taxon>Oceanospirillum</taxon>
    </lineage>
</organism>
<evidence type="ECO:0000256" key="2">
    <source>
        <dbReference type="ARBA" id="ARBA00010145"/>
    </source>
</evidence>
<evidence type="ECO:0008006" key="11">
    <source>
        <dbReference type="Google" id="ProtNLM"/>
    </source>
</evidence>
<evidence type="ECO:0000256" key="7">
    <source>
        <dbReference type="ARBA" id="ARBA00023136"/>
    </source>
</evidence>
<feature type="transmembrane region" description="Helical" evidence="8">
    <location>
        <begin position="261"/>
        <end position="280"/>
    </location>
</feature>
<feature type="transmembrane region" description="Helical" evidence="8">
    <location>
        <begin position="38"/>
        <end position="60"/>
    </location>
</feature>
<evidence type="ECO:0000256" key="6">
    <source>
        <dbReference type="ARBA" id="ARBA00022989"/>
    </source>
</evidence>
<reference evidence="9" key="1">
    <citation type="submission" date="2017-02" db="EMBL/GenBank/DDBJ databases">
        <title>Draft Genome Sequence of the Salt Water Bacterium Oceanospirillum linum ATCC 11336.</title>
        <authorList>
            <person name="Trachtenberg A.M."/>
            <person name="Carney J.G."/>
            <person name="Linnane J.D."/>
            <person name="Rheaume B.A."/>
            <person name="Pitts N.L."/>
            <person name="Mykles D.L."/>
            <person name="Maclea K.S."/>
        </authorList>
    </citation>
    <scope>NUCLEOTIDE SEQUENCE [LARGE SCALE GENOMIC DNA]</scope>
    <source>
        <strain evidence="9">ATCC 11336</strain>
    </source>
</reference>
<name>A0A1T1HEP5_OCELI</name>
<feature type="transmembrane region" description="Helical" evidence="8">
    <location>
        <begin position="128"/>
        <end position="150"/>
    </location>
</feature>
<evidence type="ECO:0000256" key="5">
    <source>
        <dbReference type="ARBA" id="ARBA00022692"/>
    </source>
</evidence>
<comment type="subcellular location">
    <subcellularLocation>
        <location evidence="1">Cell membrane</location>
        <topology evidence="1">Multi-pass membrane protein</topology>
    </subcellularLocation>
</comment>
<keyword evidence="7 8" id="KW-0472">Membrane</keyword>
<feature type="transmembrane region" description="Helical" evidence="8">
    <location>
        <begin position="203"/>
        <end position="225"/>
    </location>
</feature>
<comment type="similarity">
    <text evidence="2">Belongs to the auxin efflux carrier (TC 2.A.69) family.</text>
</comment>
<dbReference type="InterPro" id="IPR038770">
    <property type="entry name" value="Na+/solute_symporter_sf"/>
</dbReference>
<protein>
    <recommendedName>
        <fullName evidence="11">Transporter</fullName>
    </recommendedName>
</protein>
<dbReference type="AlphaFoldDB" id="A0A1T1HEP5"/>
<dbReference type="Gene3D" id="1.20.1530.20">
    <property type="match status" value="1"/>
</dbReference>
<feature type="transmembrane region" description="Helical" evidence="8">
    <location>
        <begin position="72"/>
        <end position="91"/>
    </location>
</feature>
<keyword evidence="6 8" id="KW-1133">Transmembrane helix</keyword>
<evidence type="ECO:0000256" key="4">
    <source>
        <dbReference type="ARBA" id="ARBA00022475"/>
    </source>
</evidence>
<evidence type="ECO:0000256" key="8">
    <source>
        <dbReference type="SAM" id="Phobius"/>
    </source>
</evidence>
<proteinExistence type="inferred from homology"/>
<keyword evidence="10" id="KW-1185">Reference proteome</keyword>
<sequence>MDALLHSLSATLQITAPVFIIVFLGVLFKQWRWLDDHFVRVASTLVFRVTLPTLVFLNISKTNIRESLDPGVLLYASAVTLISFFLLIWAARIMVQTPADRGVFIQGSFRGNQGIIGMALVANQFGEAGLPMASLLLGCLIILYNILSVIALSTSQPERSGMGWKPVFMDIVKNPLILSVVLALPFSYFQWTLPPLLLKTGTYFSGMTLPLALLCIGASLSLKALRASSLASWGATGMKLAILPVLMTWGAWYLGWTGQTLGILFLYFASPTAAGSFVMAKAMGANGALAANIVALTTVGSTLTITLGVFFLHWLQLV</sequence>
<dbReference type="RefSeq" id="WP_077242749.1">
    <property type="nucleotide sequence ID" value="NZ_FXTS01000001.1"/>
</dbReference>
<dbReference type="GO" id="GO:0005886">
    <property type="term" value="C:plasma membrane"/>
    <property type="evidence" value="ECO:0007669"/>
    <property type="project" value="UniProtKB-SubCell"/>
</dbReference>
<feature type="transmembrane region" description="Helical" evidence="8">
    <location>
        <begin position="237"/>
        <end position="255"/>
    </location>
</feature>
<dbReference type="PANTHER" id="PTHR36838">
    <property type="entry name" value="AUXIN EFFLUX CARRIER FAMILY PROTEIN"/>
    <property type="match status" value="1"/>
</dbReference>
<accession>A0A1T1HEP5</accession>
<dbReference type="EMBL" id="MTSD02000001">
    <property type="protein sequence ID" value="OOV88319.1"/>
    <property type="molecule type" value="Genomic_DNA"/>
</dbReference>
<keyword evidence="4" id="KW-1003">Cell membrane</keyword>
<dbReference type="InterPro" id="IPR004776">
    <property type="entry name" value="Mem_transp_PIN-like"/>
</dbReference>
<feature type="transmembrane region" description="Helical" evidence="8">
    <location>
        <begin position="171"/>
        <end position="191"/>
    </location>
</feature>
<dbReference type="PANTHER" id="PTHR36838:SF4">
    <property type="entry name" value="AUXIN EFFLUX CARRIER FAMILY PROTEIN"/>
    <property type="match status" value="1"/>
</dbReference>
<gene>
    <name evidence="9" type="ORF">BTA35_0202015</name>
</gene>
<comment type="caution">
    <text evidence="9">The sequence shown here is derived from an EMBL/GenBank/DDBJ whole genome shotgun (WGS) entry which is preliminary data.</text>
</comment>
<dbReference type="Pfam" id="PF03547">
    <property type="entry name" value="Mem_trans"/>
    <property type="match status" value="1"/>
</dbReference>
<evidence type="ECO:0000256" key="1">
    <source>
        <dbReference type="ARBA" id="ARBA00004651"/>
    </source>
</evidence>
<dbReference type="Proteomes" id="UP000190064">
    <property type="component" value="Unassembled WGS sequence"/>
</dbReference>
<evidence type="ECO:0000313" key="9">
    <source>
        <dbReference type="EMBL" id="OOV88319.1"/>
    </source>
</evidence>
<feature type="transmembrane region" description="Helical" evidence="8">
    <location>
        <begin position="6"/>
        <end position="26"/>
    </location>
</feature>
<keyword evidence="5 8" id="KW-0812">Transmembrane</keyword>
<evidence type="ECO:0000256" key="3">
    <source>
        <dbReference type="ARBA" id="ARBA00022448"/>
    </source>
</evidence>
<dbReference type="GO" id="GO:0055085">
    <property type="term" value="P:transmembrane transport"/>
    <property type="evidence" value="ECO:0007669"/>
    <property type="project" value="InterPro"/>
</dbReference>